<name>A0A067L662_JATCU</name>
<dbReference type="EMBL" id="KK914335">
    <property type="protein sequence ID" value="KDP39990.1"/>
    <property type="molecule type" value="Genomic_DNA"/>
</dbReference>
<evidence type="ECO:0000256" key="1">
    <source>
        <dbReference type="SAM" id="MobiDB-lite"/>
    </source>
</evidence>
<feature type="compositionally biased region" description="Low complexity" evidence="1">
    <location>
        <begin position="63"/>
        <end position="76"/>
    </location>
</feature>
<dbReference type="AlphaFoldDB" id="A0A067L662"/>
<evidence type="ECO:0000313" key="3">
    <source>
        <dbReference type="Proteomes" id="UP000027138"/>
    </source>
</evidence>
<proteinExistence type="predicted"/>
<gene>
    <name evidence="2" type="ORF">JCGZ_04222</name>
</gene>
<dbReference type="Proteomes" id="UP000027138">
    <property type="component" value="Unassembled WGS sequence"/>
</dbReference>
<reference evidence="2 3" key="1">
    <citation type="journal article" date="2014" name="PLoS ONE">
        <title>Global Analysis of Gene Expression Profiles in Physic Nut (Jatropha curcas L.) Seedlings Exposed to Salt Stress.</title>
        <authorList>
            <person name="Zhang L."/>
            <person name="Zhang C."/>
            <person name="Wu P."/>
            <person name="Chen Y."/>
            <person name="Li M."/>
            <person name="Jiang H."/>
            <person name="Wu G."/>
        </authorList>
    </citation>
    <scope>NUCLEOTIDE SEQUENCE [LARGE SCALE GENOMIC DNA]</scope>
    <source>
        <strain evidence="3">cv. GZQX0401</strain>
        <tissue evidence="2">Young leaves</tissue>
    </source>
</reference>
<evidence type="ECO:0000313" key="2">
    <source>
        <dbReference type="EMBL" id="KDP39990.1"/>
    </source>
</evidence>
<keyword evidence="3" id="KW-1185">Reference proteome</keyword>
<sequence>MPIQGSRTTVYGLNAFGHPGRHSPAYTVTSSAGDTRTIGPRPYSVHRAPSLWRHQSLSLDLMPAPSSLGPGPASRPRGGGEHYAGSPLSYSRDAGLTPLHAPPLKRIDDLIDRAAPSLGFSSSLFLVLSFPMK</sequence>
<protein>
    <submittedName>
        <fullName evidence="2">Uncharacterized protein</fullName>
    </submittedName>
</protein>
<feature type="region of interest" description="Disordered" evidence="1">
    <location>
        <begin position="62"/>
        <end position="89"/>
    </location>
</feature>
<accession>A0A067L662</accession>
<organism evidence="2 3">
    <name type="scientific">Jatropha curcas</name>
    <name type="common">Barbados nut</name>
    <dbReference type="NCBI Taxonomy" id="180498"/>
    <lineage>
        <taxon>Eukaryota</taxon>
        <taxon>Viridiplantae</taxon>
        <taxon>Streptophyta</taxon>
        <taxon>Embryophyta</taxon>
        <taxon>Tracheophyta</taxon>
        <taxon>Spermatophyta</taxon>
        <taxon>Magnoliopsida</taxon>
        <taxon>eudicotyledons</taxon>
        <taxon>Gunneridae</taxon>
        <taxon>Pentapetalae</taxon>
        <taxon>rosids</taxon>
        <taxon>fabids</taxon>
        <taxon>Malpighiales</taxon>
        <taxon>Euphorbiaceae</taxon>
        <taxon>Crotonoideae</taxon>
        <taxon>Jatropheae</taxon>
        <taxon>Jatropha</taxon>
    </lineage>
</organism>